<feature type="transmembrane region" description="Helical" evidence="5">
    <location>
        <begin position="323"/>
        <end position="339"/>
    </location>
</feature>
<name>A0ABY7DPZ4_MYAAR</name>
<protein>
    <submittedName>
        <fullName evidence="7">AVT3C-like protein</fullName>
    </submittedName>
</protein>
<evidence type="ECO:0000313" key="7">
    <source>
        <dbReference type="EMBL" id="WAQ99762.1"/>
    </source>
</evidence>
<evidence type="ECO:0000256" key="3">
    <source>
        <dbReference type="ARBA" id="ARBA00022989"/>
    </source>
</evidence>
<reference evidence="7" key="1">
    <citation type="submission" date="2022-11" db="EMBL/GenBank/DDBJ databases">
        <title>Centuries of genome instability and evolution in soft-shell clam transmissible cancer (bioRxiv).</title>
        <authorList>
            <person name="Hart S.F.M."/>
            <person name="Yonemitsu M.A."/>
            <person name="Giersch R.M."/>
            <person name="Beal B.F."/>
            <person name="Arriagada G."/>
            <person name="Davis B.W."/>
            <person name="Ostrander E.A."/>
            <person name="Goff S.P."/>
            <person name="Metzger M.J."/>
        </authorList>
    </citation>
    <scope>NUCLEOTIDE SEQUENCE</scope>
    <source>
        <strain evidence="7">MELC-2E11</strain>
        <tissue evidence="7">Siphon/mantle</tissue>
    </source>
</reference>
<feature type="transmembrane region" description="Helical" evidence="5">
    <location>
        <begin position="279"/>
        <end position="302"/>
    </location>
</feature>
<evidence type="ECO:0000256" key="1">
    <source>
        <dbReference type="ARBA" id="ARBA00004141"/>
    </source>
</evidence>
<dbReference type="PANTHER" id="PTHR22950:SF677">
    <property type="entry name" value="AMINO ACID TRANSPORTER TRANSMEMBRANE DOMAIN-CONTAINING PROTEIN"/>
    <property type="match status" value="1"/>
</dbReference>
<feature type="transmembrane region" description="Helical" evidence="5">
    <location>
        <begin position="345"/>
        <end position="367"/>
    </location>
</feature>
<keyword evidence="3 5" id="KW-1133">Transmembrane helix</keyword>
<feature type="transmembrane region" description="Helical" evidence="5">
    <location>
        <begin position="18"/>
        <end position="38"/>
    </location>
</feature>
<dbReference type="PANTHER" id="PTHR22950">
    <property type="entry name" value="AMINO ACID TRANSPORTER"/>
    <property type="match status" value="1"/>
</dbReference>
<feature type="transmembrane region" description="Helical" evidence="5">
    <location>
        <begin position="236"/>
        <end position="259"/>
    </location>
</feature>
<dbReference type="Proteomes" id="UP001164746">
    <property type="component" value="Chromosome 3"/>
</dbReference>
<proteinExistence type="predicted"/>
<feature type="domain" description="Amino acid transporter transmembrane" evidence="6">
    <location>
        <begin position="114"/>
        <end position="398"/>
    </location>
</feature>
<feature type="transmembrane region" description="Helical" evidence="5">
    <location>
        <begin position="201"/>
        <end position="224"/>
    </location>
</feature>
<dbReference type="EMBL" id="CP111014">
    <property type="protein sequence ID" value="WAQ99762.1"/>
    <property type="molecule type" value="Genomic_DNA"/>
</dbReference>
<gene>
    <name evidence="7" type="ORF">MAR_024135</name>
</gene>
<sequence length="431" mass="47213">MTVAGASAGPGTASPVKIIANIFISFIGAGVLGLPFAFKEAMLLLIECKYRILEKHKPPTKKITENGSVDSTFDHAPESENLIEGEENTVLDLEMEKSSSSKEPANSEISYGDVGFCCAYIIFITENLSDYLPHVTMPVWLLILLPPLCILNLARHLGGLAVTSLLAQCSNLFAFVVVLWFDFDHLHNIEVHPRKVKISGLPFFLAISIYCYEGAGMILSLESSLAEQVRHKFKKYFVTTMFVVTTMYVSFGSCGYASFGSETNQIITLNLPKGESIDFAMIVKSCLCLALYFTYPVMMFPVMKLLDGYLIWEPENNKCKGNVLRVAMVLLTGFIVLMIPSFSNIMALVGATCCTLLAFTLPGLFHLSIFKGSLSRSQVMFDWFLMGMGVLGAVIGTIDALNRMATSQIHTIVAHDVLANQSLVDTAGLAL</sequence>
<feature type="transmembrane region" description="Helical" evidence="5">
    <location>
        <begin position="131"/>
        <end position="153"/>
    </location>
</feature>
<accession>A0ABY7DPZ4</accession>
<evidence type="ECO:0000256" key="4">
    <source>
        <dbReference type="ARBA" id="ARBA00023136"/>
    </source>
</evidence>
<evidence type="ECO:0000313" key="8">
    <source>
        <dbReference type="Proteomes" id="UP001164746"/>
    </source>
</evidence>
<feature type="transmembrane region" description="Helical" evidence="5">
    <location>
        <begin position="379"/>
        <end position="398"/>
    </location>
</feature>
<dbReference type="InterPro" id="IPR013057">
    <property type="entry name" value="AA_transpt_TM"/>
</dbReference>
<evidence type="ECO:0000256" key="5">
    <source>
        <dbReference type="SAM" id="Phobius"/>
    </source>
</evidence>
<feature type="transmembrane region" description="Helical" evidence="5">
    <location>
        <begin position="160"/>
        <end position="181"/>
    </location>
</feature>
<organism evidence="7 8">
    <name type="scientific">Mya arenaria</name>
    <name type="common">Soft-shell clam</name>
    <dbReference type="NCBI Taxonomy" id="6604"/>
    <lineage>
        <taxon>Eukaryota</taxon>
        <taxon>Metazoa</taxon>
        <taxon>Spiralia</taxon>
        <taxon>Lophotrochozoa</taxon>
        <taxon>Mollusca</taxon>
        <taxon>Bivalvia</taxon>
        <taxon>Autobranchia</taxon>
        <taxon>Heteroconchia</taxon>
        <taxon>Euheterodonta</taxon>
        <taxon>Imparidentia</taxon>
        <taxon>Neoheterodontei</taxon>
        <taxon>Myida</taxon>
        <taxon>Myoidea</taxon>
        <taxon>Myidae</taxon>
        <taxon>Mya</taxon>
    </lineage>
</organism>
<feature type="non-terminal residue" evidence="7">
    <location>
        <position position="431"/>
    </location>
</feature>
<dbReference type="Pfam" id="PF01490">
    <property type="entry name" value="Aa_trans"/>
    <property type="match status" value="1"/>
</dbReference>
<comment type="subcellular location">
    <subcellularLocation>
        <location evidence="1">Membrane</location>
        <topology evidence="1">Multi-pass membrane protein</topology>
    </subcellularLocation>
</comment>
<evidence type="ECO:0000259" key="6">
    <source>
        <dbReference type="Pfam" id="PF01490"/>
    </source>
</evidence>
<evidence type="ECO:0000256" key="2">
    <source>
        <dbReference type="ARBA" id="ARBA00022692"/>
    </source>
</evidence>
<keyword evidence="2 5" id="KW-0812">Transmembrane</keyword>
<keyword evidence="4 5" id="KW-0472">Membrane</keyword>
<keyword evidence="8" id="KW-1185">Reference proteome</keyword>